<organism evidence="2 3">
    <name type="scientific">Dryococelus australis</name>
    <dbReference type="NCBI Taxonomy" id="614101"/>
    <lineage>
        <taxon>Eukaryota</taxon>
        <taxon>Metazoa</taxon>
        <taxon>Ecdysozoa</taxon>
        <taxon>Arthropoda</taxon>
        <taxon>Hexapoda</taxon>
        <taxon>Insecta</taxon>
        <taxon>Pterygota</taxon>
        <taxon>Neoptera</taxon>
        <taxon>Polyneoptera</taxon>
        <taxon>Phasmatodea</taxon>
        <taxon>Verophasmatodea</taxon>
        <taxon>Anareolatae</taxon>
        <taxon>Phasmatidae</taxon>
        <taxon>Eurycanthinae</taxon>
        <taxon>Dryococelus</taxon>
    </lineage>
</organism>
<sequence length="352" mass="40291">MMRAKHLIELLQMQNKIINNSPEEITSSHNVHCDSTTSKQAHESISLSVDINRDSSLSTSSPSSSAADDSAKDADYQSAEVSTSSSFSDSGGDIEPEMSDKPHRKVPHVTKNPHTPPKNLVRKRKRDPQQYQTASKKLCCFNSAQTYHFMVNENKIRFCEQFFMVTSGIDSRIVQMVVKKQEGSVMYIIEPKKHGKHGNHATVPHDKKEDVRDYIRVKLTTCKLHDVCNNFKEEVDISLHVLKKDLCGFCECFRNAKEEENVTLQEQYNKHIEEKELCRLEKESVKRCSDKVHAAKRFKRASPIYVPDNYVTIIKQAKKHGKIFDIHKMCYTNVFDMKHLAEDLGAKNVFSN</sequence>
<dbReference type="Proteomes" id="UP001159363">
    <property type="component" value="Chromosome X"/>
</dbReference>
<evidence type="ECO:0000256" key="1">
    <source>
        <dbReference type="SAM" id="MobiDB-lite"/>
    </source>
</evidence>
<reference evidence="2 3" key="1">
    <citation type="submission" date="2023-02" db="EMBL/GenBank/DDBJ databases">
        <title>LHISI_Scaffold_Assembly.</title>
        <authorList>
            <person name="Stuart O.P."/>
            <person name="Cleave R."/>
            <person name="Magrath M.J.L."/>
            <person name="Mikheyev A.S."/>
        </authorList>
    </citation>
    <scope>NUCLEOTIDE SEQUENCE [LARGE SCALE GENOMIC DNA]</scope>
    <source>
        <strain evidence="2">Daus_M_001</strain>
        <tissue evidence="2">Leg muscle</tissue>
    </source>
</reference>
<dbReference type="EMBL" id="JARBHB010000004">
    <property type="protein sequence ID" value="KAJ8884770.1"/>
    <property type="molecule type" value="Genomic_DNA"/>
</dbReference>
<name>A0ABQ9HKR5_9NEOP</name>
<accession>A0ABQ9HKR5</accession>
<gene>
    <name evidence="2" type="ORF">PR048_010966</name>
</gene>
<keyword evidence="3" id="KW-1185">Reference proteome</keyword>
<feature type="region of interest" description="Disordered" evidence="1">
    <location>
        <begin position="52"/>
        <end position="128"/>
    </location>
</feature>
<feature type="compositionally biased region" description="Low complexity" evidence="1">
    <location>
        <begin position="76"/>
        <end position="90"/>
    </location>
</feature>
<evidence type="ECO:0000313" key="2">
    <source>
        <dbReference type="EMBL" id="KAJ8884770.1"/>
    </source>
</evidence>
<evidence type="ECO:0000313" key="3">
    <source>
        <dbReference type="Proteomes" id="UP001159363"/>
    </source>
</evidence>
<feature type="compositionally biased region" description="Low complexity" evidence="1">
    <location>
        <begin position="54"/>
        <end position="68"/>
    </location>
</feature>
<protein>
    <submittedName>
        <fullName evidence="2">Uncharacterized protein</fullName>
    </submittedName>
</protein>
<comment type="caution">
    <text evidence="2">The sequence shown here is derived from an EMBL/GenBank/DDBJ whole genome shotgun (WGS) entry which is preliminary data.</text>
</comment>
<proteinExistence type="predicted"/>